<evidence type="ECO:0000313" key="5">
    <source>
        <dbReference type="EMBL" id="KAJ3205946.1"/>
    </source>
</evidence>
<dbReference type="AlphaFoldDB" id="A0AAD5TV44"/>
<dbReference type="GO" id="GO:0016301">
    <property type="term" value="F:kinase activity"/>
    <property type="evidence" value="ECO:0007669"/>
    <property type="project" value="UniProtKB-KW"/>
</dbReference>
<proteinExistence type="predicted"/>
<feature type="domain" description="WW" evidence="4">
    <location>
        <begin position="142"/>
        <end position="175"/>
    </location>
</feature>
<feature type="region of interest" description="Disordered" evidence="3">
    <location>
        <begin position="55"/>
        <end position="74"/>
    </location>
</feature>
<feature type="domain" description="WW" evidence="4">
    <location>
        <begin position="96"/>
        <end position="126"/>
    </location>
</feature>
<evidence type="ECO:0000256" key="1">
    <source>
        <dbReference type="ARBA" id="ARBA00022737"/>
    </source>
</evidence>
<evidence type="ECO:0000256" key="3">
    <source>
        <dbReference type="SAM" id="MobiDB-lite"/>
    </source>
</evidence>
<dbReference type="Gene3D" id="2.20.70.10">
    <property type="match status" value="2"/>
</dbReference>
<comment type="caution">
    <text evidence="5">The sequence shown here is derived from an EMBL/GenBank/DDBJ whole genome shotgun (WGS) entry which is preliminary data.</text>
</comment>
<dbReference type="PROSITE" id="PS50020">
    <property type="entry name" value="WW_DOMAIN_2"/>
    <property type="match status" value="2"/>
</dbReference>
<evidence type="ECO:0000256" key="2">
    <source>
        <dbReference type="SAM" id="Coils"/>
    </source>
</evidence>
<dbReference type="InterPro" id="IPR001202">
    <property type="entry name" value="WW_dom"/>
</dbReference>
<accession>A0AAD5TV44</accession>
<gene>
    <name evidence="5" type="primary">MAGI3_1</name>
    <name evidence="5" type="ORF">HK099_000663</name>
</gene>
<feature type="coiled-coil region" evidence="2">
    <location>
        <begin position="179"/>
        <end position="278"/>
    </location>
</feature>
<dbReference type="CDD" id="cd00201">
    <property type="entry name" value="WW"/>
    <property type="match status" value="2"/>
</dbReference>
<evidence type="ECO:0000313" key="6">
    <source>
        <dbReference type="Proteomes" id="UP001211065"/>
    </source>
</evidence>
<organism evidence="5 6">
    <name type="scientific">Clydaea vesicula</name>
    <dbReference type="NCBI Taxonomy" id="447962"/>
    <lineage>
        <taxon>Eukaryota</taxon>
        <taxon>Fungi</taxon>
        <taxon>Fungi incertae sedis</taxon>
        <taxon>Chytridiomycota</taxon>
        <taxon>Chytridiomycota incertae sedis</taxon>
        <taxon>Chytridiomycetes</taxon>
        <taxon>Lobulomycetales</taxon>
        <taxon>Lobulomycetaceae</taxon>
        <taxon>Clydaea</taxon>
    </lineage>
</organism>
<keyword evidence="6" id="KW-1185">Reference proteome</keyword>
<dbReference type="SUPFAM" id="SSF51045">
    <property type="entry name" value="WW domain"/>
    <property type="match status" value="2"/>
</dbReference>
<dbReference type="PANTHER" id="PTHR10316:SF40">
    <property type="entry name" value="LD27118P"/>
    <property type="match status" value="1"/>
</dbReference>
<dbReference type="GO" id="GO:0007165">
    <property type="term" value="P:signal transduction"/>
    <property type="evidence" value="ECO:0007669"/>
    <property type="project" value="TreeGrafter"/>
</dbReference>
<dbReference type="Proteomes" id="UP001211065">
    <property type="component" value="Unassembled WGS sequence"/>
</dbReference>
<evidence type="ECO:0000259" key="4">
    <source>
        <dbReference type="PROSITE" id="PS50020"/>
    </source>
</evidence>
<reference evidence="5" key="1">
    <citation type="submission" date="2020-05" db="EMBL/GenBank/DDBJ databases">
        <title>Phylogenomic resolution of chytrid fungi.</title>
        <authorList>
            <person name="Stajich J.E."/>
            <person name="Amses K."/>
            <person name="Simmons R."/>
            <person name="Seto K."/>
            <person name="Myers J."/>
            <person name="Bonds A."/>
            <person name="Quandt C.A."/>
            <person name="Barry K."/>
            <person name="Liu P."/>
            <person name="Grigoriev I."/>
            <person name="Longcore J.E."/>
            <person name="James T.Y."/>
        </authorList>
    </citation>
    <scope>NUCLEOTIDE SEQUENCE</scope>
    <source>
        <strain evidence="5">JEL0476</strain>
    </source>
</reference>
<dbReference type="EMBL" id="JADGJW010001164">
    <property type="protein sequence ID" value="KAJ3205946.1"/>
    <property type="molecule type" value="Genomic_DNA"/>
</dbReference>
<keyword evidence="2" id="KW-0175">Coiled coil</keyword>
<protein>
    <submittedName>
        <fullName evidence="5">Membrane-associated guanylate kinase, WW and PDZ domain-containing protein 3</fullName>
    </submittedName>
</protein>
<dbReference type="SMART" id="SM00456">
    <property type="entry name" value="WW"/>
    <property type="match status" value="2"/>
</dbReference>
<dbReference type="PANTHER" id="PTHR10316">
    <property type="entry name" value="MEMBRANE ASSOCIATED GUANYLATE KINASE-RELATED"/>
    <property type="match status" value="1"/>
</dbReference>
<name>A0AAD5TV44_9FUNG</name>
<dbReference type="GO" id="GO:0005737">
    <property type="term" value="C:cytoplasm"/>
    <property type="evidence" value="ECO:0007669"/>
    <property type="project" value="TreeGrafter"/>
</dbReference>
<keyword evidence="5" id="KW-0418">Kinase</keyword>
<dbReference type="InterPro" id="IPR036020">
    <property type="entry name" value="WW_dom_sf"/>
</dbReference>
<sequence length="481" mass="56059">MASKVFPDEAINHAHQLKRNDTKFSTSSKAASVYSGKLRKNSLYANSIVFGEDNKGRQQQIHKTPKKDSDSESIWTTADDKSIAHLEFEKTPSDDYKLPYGWSKQHEKWFFANAKTKTTTWIDPRDKFWKKKSWEECDPNKDEEPYGWEICHDAELGTYFIDHLNQRNTLDDPRINKFIMQVKELREFLKQEKDKLISEKTKDVQKVVNEKKILEQKVQRQNKGKVLPLIDENSEEMDKLTKQLVDVTASISRLKVELEDMISDFEDIENMTNRLEKENYDQLKSQKVVLSEINSLKLNYMKEVEVRSNLQKEIAQLKVVEVFDKDFKCPDVIKVESDTNFNSYINPEMEVDEKTPSNKITRLEREMYYLGLKKQFRSLKLRNVIAQQVATKARSEIEEAIKNFGANNLNQVNSGSDDSNPTLSKSWVTTINNYLAQDEQEGYTELESKARLGERLTFREKLFLLATSTHELFIGFQRGGN</sequence>
<keyword evidence="1" id="KW-0677">Repeat</keyword>
<keyword evidence="5" id="KW-0808">Transferase</keyword>